<reference evidence="2 3" key="1">
    <citation type="submission" date="2020-06" db="EMBL/GenBank/DDBJ databases">
        <title>Draft genome of Uliginosibacterium sp. IMCC34675.</title>
        <authorList>
            <person name="Song J."/>
        </authorList>
    </citation>
    <scope>NUCLEOTIDE SEQUENCE [LARGE SCALE GENOMIC DNA]</scope>
    <source>
        <strain evidence="2 3">IMCC34675</strain>
    </source>
</reference>
<dbReference type="InterPro" id="IPR017927">
    <property type="entry name" value="FAD-bd_FR_type"/>
</dbReference>
<dbReference type="InterPro" id="IPR012165">
    <property type="entry name" value="Cyt_c3_hydrogenase_gsu"/>
</dbReference>
<evidence type="ECO:0000313" key="2">
    <source>
        <dbReference type="EMBL" id="NSL56709.1"/>
    </source>
</evidence>
<evidence type="ECO:0000259" key="1">
    <source>
        <dbReference type="PROSITE" id="PS51384"/>
    </source>
</evidence>
<protein>
    <submittedName>
        <fullName evidence="2">FAD/NAD(P)-binding protein</fullName>
    </submittedName>
</protein>
<dbReference type="RefSeq" id="WP_170023020.1">
    <property type="nucleotide sequence ID" value="NZ_JABCSC020000005.1"/>
</dbReference>
<dbReference type="Pfam" id="PF00175">
    <property type="entry name" value="NAD_binding_1"/>
    <property type="match status" value="1"/>
</dbReference>
<dbReference type="InterPro" id="IPR039261">
    <property type="entry name" value="FNR_nucleotide-bd"/>
</dbReference>
<dbReference type="InterPro" id="IPR017938">
    <property type="entry name" value="Riboflavin_synthase-like_b-brl"/>
</dbReference>
<dbReference type="SUPFAM" id="SSF52343">
    <property type="entry name" value="Ferredoxin reductase-like, C-terminal NADP-linked domain"/>
    <property type="match status" value="1"/>
</dbReference>
<dbReference type="InterPro" id="IPR050353">
    <property type="entry name" value="PyrK_electron_transfer"/>
</dbReference>
<dbReference type="InterPro" id="IPR019480">
    <property type="entry name" value="Dihydroorotate_DH_Fe-S-bd"/>
</dbReference>
<organism evidence="2 3">
    <name type="scientific">Uliginosibacterium aquaticum</name>
    <dbReference type="NCBI Taxonomy" id="2731212"/>
    <lineage>
        <taxon>Bacteria</taxon>
        <taxon>Pseudomonadati</taxon>
        <taxon>Pseudomonadota</taxon>
        <taxon>Betaproteobacteria</taxon>
        <taxon>Rhodocyclales</taxon>
        <taxon>Zoogloeaceae</taxon>
        <taxon>Uliginosibacterium</taxon>
    </lineage>
</organism>
<dbReference type="Gene3D" id="2.40.30.10">
    <property type="entry name" value="Translation factors"/>
    <property type="match status" value="1"/>
</dbReference>
<dbReference type="PROSITE" id="PS51384">
    <property type="entry name" value="FAD_FR"/>
    <property type="match status" value="1"/>
</dbReference>
<gene>
    <name evidence="2" type="ORF">HJ583_016875</name>
</gene>
<keyword evidence="3" id="KW-1185">Reference proteome</keyword>
<proteinExistence type="predicted"/>
<comment type="caution">
    <text evidence="2">The sequence shown here is derived from an EMBL/GenBank/DDBJ whole genome shotgun (WGS) entry which is preliminary data.</text>
</comment>
<dbReference type="Proteomes" id="UP000778523">
    <property type="component" value="Unassembled WGS sequence"/>
</dbReference>
<dbReference type="SUPFAM" id="SSF63380">
    <property type="entry name" value="Riboflavin synthase domain-like"/>
    <property type="match status" value="1"/>
</dbReference>
<dbReference type="PANTHER" id="PTHR43513:SF3">
    <property type="entry name" value="DIHYDROOROTATE DEHYDROGENASE B (NAD(+)), ELECTRON TRANSFER SUBUNIT-RELATED"/>
    <property type="match status" value="1"/>
</dbReference>
<evidence type="ECO:0000313" key="3">
    <source>
        <dbReference type="Proteomes" id="UP000778523"/>
    </source>
</evidence>
<dbReference type="CDD" id="cd06221">
    <property type="entry name" value="sulfite_reductase_like"/>
    <property type="match status" value="1"/>
</dbReference>
<feature type="domain" description="FAD-binding FR-type" evidence="1">
    <location>
        <begin position="7"/>
        <end position="105"/>
    </location>
</feature>
<dbReference type="InterPro" id="IPR001433">
    <property type="entry name" value="OxRdtase_FAD/NAD-bd"/>
</dbReference>
<sequence>MKPANPYLPWEAEIVDRIQETPDIFTWRLRFTDREVARQYGFKHGQFNMLYLYGVGEVAISVMSNEGEELLHTIRAVGRVTRAMMELKVGDHIGVRGPFGSAWPLDVARGKDIVFVTAGLGCAPVTSSIKHVVANRADYGRLVIMQSVRHRNEGLWEPQYDEWRSLPDTQVLLTASRDKTRWPHWHLGRVSVLLDEAQYDKQNCVVMMCGPDQMMADTSRTLVDLGVPGESIHVSLERNMQCAVGHCGHCQLGQHFVCKDGPIFTWPQVAELMRVKGY</sequence>
<dbReference type="Gene3D" id="3.40.50.80">
    <property type="entry name" value="Nucleotide-binding domain of ferredoxin-NADP reductase (FNR) module"/>
    <property type="match status" value="1"/>
</dbReference>
<dbReference type="EMBL" id="JABCSC020000005">
    <property type="protein sequence ID" value="NSL56709.1"/>
    <property type="molecule type" value="Genomic_DNA"/>
</dbReference>
<name>A0ABX2IPT4_9RHOO</name>
<dbReference type="PANTHER" id="PTHR43513">
    <property type="entry name" value="DIHYDROOROTATE DEHYDROGENASE B (NAD(+)), ELECTRON TRANSFER SUBUNIT"/>
    <property type="match status" value="1"/>
</dbReference>
<accession>A0ABX2IPT4</accession>
<dbReference type="Pfam" id="PF10418">
    <property type="entry name" value="DHODB_Fe-S_bind"/>
    <property type="match status" value="1"/>
</dbReference>
<dbReference type="PIRSF" id="PIRSF006816">
    <property type="entry name" value="Cyc3_hyd_g"/>
    <property type="match status" value="1"/>
</dbReference>